<dbReference type="SUPFAM" id="SSF48452">
    <property type="entry name" value="TPR-like"/>
    <property type="match status" value="2"/>
</dbReference>
<evidence type="ECO:0000313" key="1">
    <source>
        <dbReference type="EMBL" id="KAH7288815.1"/>
    </source>
</evidence>
<dbReference type="InterPro" id="IPR011990">
    <property type="entry name" value="TPR-like_helical_dom_sf"/>
</dbReference>
<dbReference type="InterPro" id="IPR019734">
    <property type="entry name" value="TPR_rpt"/>
</dbReference>
<proteinExistence type="predicted"/>
<dbReference type="AlphaFoldDB" id="A0A8T2QZJ7"/>
<dbReference type="SMART" id="SM00028">
    <property type="entry name" value="TPR"/>
    <property type="match status" value="7"/>
</dbReference>
<comment type="caution">
    <text evidence="1">The sequence shown here is derived from an EMBL/GenBank/DDBJ whole genome shotgun (WGS) entry which is preliminary data.</text>
</comment>
<accession>A0A8T2QZJ7</accession>
<dbReference type="EMBL" id="CM035436">
    <property type="protein sequence ID" value="KAH7288815.1"/>
    <property type="molecule type" value="Genomic_DNA"/>
</dbReference>
<protein>
    <submittedName>
        <fullName evidence="1">Uncharacterized protein</fullName>
    </submittedName>
</protein>
<dbReference type="PANTHER" id="PTHR47459">
    <property type="entry name" value="KINESIN LIGHT CHAIN-RELATED"/>
    <property type="match status" value="1"/>
</dbReference>
<dbReference type="PANTHER" id="PTHR47459:SF1">
    <property type="entry name" value="KINESIN LIGHT CHAIN-RELATED"/>
    <property type="match status" value="1"/>
</dbReference>
<organism evidence="1 2">
    <name type="scientific">Ceratopteris richardii</name>
    <name type="common">Triangle waterfern</name>
    <dbReference type="NCBI Taxonomy" id="49495"/>
    <lineage>
        <taxon>Eukaryota</taxon>
        <taxon>Viridiplantae</taxon>
        <taxon>Streptophyta</taxon>
        <taxon>Embryophyta</taxon>
        <taxon>Tracheophyta</taxon>
        <taxon>Polypodiopsida</taxon>
        <taxon>Polypodiidae</taxon>
        <taxon>Polypodiales</taxon>
        <taxon>Pteridineae</taxon>
        <taxon>Pteridaceae</taxon>
        <taxon>Parkerioideae</taxon>
        <taxon>Ceratopteris</taxon>
    </lineage>
</organism>
<gene>
    <name evidence="1" type="ORF">KP509_31G044600</name>
</gene>
<dbReference type="OrthoDB" id="1913530at2759"/>
<keyword evidence="2" id="KW-1185">Reference proteome</keyword>
<sequence>MAASAPFSYVGWIPSHICVKRDVFQHVRLFVQSKGRVDHRYLQAKKNSMWFHRVHTRPVNIVKCQSVYGWDEDSEASFDEGDSKEKEWKLLRKRLKAFRGKIPQGEAAEQLQALVEKLEGTADPKNPQMQFLLGQAKRFLRTPRASLAHYLNLVRNAEATGHPQLGAWCLETGHACREAGDLEGALHFCSKGLEEFMDRFGPGSLPAAQARCGLSKAYFGLARYEDALREGKQAMLVLQKSGGLDEVISLTLTLADTLFYLKRYDEMVSILEEIISKTNGVVNANVHITTAKAFHALGRNGDAAVHCTKVLDVLQHQEPSPDVAAHYVMLASLYEHQEDYDHTAEVLTKSIKMYEKFPQNSPQDFVAELEGKLGRVLLRIKNAEEALPYLQRHLSKKKASLSSVSSNKKHEGQELLHAHYYLGAAYSQCEKFHTSLEHFEACMTLLSDVCREENPSFAMTIYHNAASMYYHVDRLDRAIQCQQAAVDVIKKNNLQENSVTRRIQELLEEYLAEAK</sequence>
<dbReference type="Proteomes" id="UP000825935">
    <property type="component" value="Chromosome 31"/>
</dbReference>
<dbReference type="OMA" id="WIPSHIC"/>
<name>A0A8T2QZJ7_CERRI</name>
<dbReference type="Gene3D" id="1.25.40.10">
    <property type="entry name" value="Tetratricopeptide repeat domain"/>
    <property type="match status" value="3"/>
</dbReference>
<evidence type="ECO:0000313" key="2">
    <source>
        <dbReference type="Proteomes" id="UP000825935"/>
    </source>
</evidence>
<reference evidence="1" key="1">
    <citation type="submission" date="2021-08" db="EMBL/GenBank/DDBJ databases">
        <title>WGS assembly of Ceratopteris richardii.</title>
        <authorList>
            <person name="Marchant D.B."/>
            <person name="Chen G."/>
            <person name="Jenkins J."/>
            <person name="Shu S."/>
            <person name="Leebens-Mack J."/>
            <person name="Grimwood J."/>
            <person name="Schmutz J."/>
            <person name="Soltis P."/>
            <person name="Soltis D."/>
            <person name="Chen Z.-H."/>
        </authorList>
    </citation>
    <scope>NUCLEOTIDE SEQUENCE</scope>
    <source>
        <strain evidence="1">Whitten #5841</strain>
        <tissue evidence="1">Leaf</tissue>
    </source>
</reference>